<evidence type="ECO:0000313" key="3">
    <source>
        <dbReference type="Proteomes" id="UP001415857"/>
    </source>
</evidence>
<sequence>MDARFQNLGFAGNHSSNAFKNLGSSMQVGGVGANYCTDTDLRLDLSGSPIPYLSASKGVKRKWSSIDGSMGLQVGSSLSLGLGRSSSSSDSKGSSATGCTAMSSAKETEEESSMDLEAGLFSSSRQ</sequence>
<name>A0AAP0RG95_LIQFO</name>
<proteinExistence type="predicted"/>
<protein>
    <submittedName>
        <fullName evidence="2">Uncharacterized protein</fullName>
    </submittedName>
</protein>
<feature type="region of interest" description="Disordered" evidence="1">
    <location>
        <begin position="79"/>
        <end position="126"/>
    </location>
</feature>
<accession>A0AAP0RG95</accession>
<gene>
    <name evidence="2" type="ORF">L1049_006047</name>
</gene>
<feature type="compositionally biased region" description="Low complexity" evidence="1">
    <location>
        <begin position="79"/>
        <end position="98"/>
    </location>
</feature>
<dbReference type="EMBL" id="JBBPBK010000010">
    <property type="protein sequence ID" value="KAK9276513.1"/>
    <property type="molecule type" value="Genomic_DNA"/>
</dbReference>
<reference evidence="2 3" key="1">
    <citation type="journal article" date="2024" name="Plant J.">
        <title>Genome sequences and population genomics reveal climatic adaptation and genomic divergence between two closely related sweetgum species.</title>
        <authorList>
            <person name="Xu W.Q."/>
            <person name="Ren C.Q."/>
            <person name="Zhang X.Y."/>
            <person name="Comes H.P."/>
            <person name="Liu X.H."/>
            <person name="Li Y.G."/>
            <person name="Kettle C.J."/>
            <person name="Jalonen R."/>
            <person name="Gaisberger H."/>
            <person name="Ma Y.Z."/>
            <person name="Qiu Y.X."/>
        </authorList>
    </citation>
    <scope>NUCLEOTIDE SEQUENCE [LARGE SCALE GENOMIC DNA]</scope>
    <source>
        <strain evidence="2">Hangzhou</strain>
    </source>
</reference>
<keyword evidence="3" id="KW-1185">Reference proteome</keyword>
<dbReference type="Proteomes" id="UP001415857">
    <property type="component" value="Unassembled WGS sequence"/>
</dbReference>
<organism evidence="2 3">
    <name type="scientific">Liquidambar formosana</name>
    <name type="common">Formosan gum</name>
    <dbReference type="NCBI Taxonomy" id="63359"/>
    <lineage>
        <taxon>Eukaryota</taxon>
        <taxon>Viridiplantae</taxon>
        <taxon>Streptophyta</taxon>
        <taxon>Embryophyta</taxon>
        <taxon>Tracheophyta</taxon>
        <taxon>Spermatophyta</taxon>
        <taxon>Magnoliopsida</taxon>
        <taxon>eudicotyledons</taxon>
        <taxon>Gunneridae</taxon>
        <taxon>Pentapetalae</taxon>
        <taxon>Saxifragales</taxon>
        <taxon>Altingiaceae</taxon>
        <taxon>Liquidambar</taxon>
    </lineage>
</organism>
<comment type="caution">
    <text evidence="2">The sequence shown here is derived from an EMBL/GenBank/DDBJ whole genome shotgun (WGS) entry which is preliminary data.</text>
</comment>
<evidence type="ECO:0000256" key="1">
    <source>
        <dbReference type="SAM" id="MobiDB-lite"/>
    </source>
</evidence>
<evidence type="ECO:0000313" key="2">
    <source>
        <dbReference type="EMBL" id="KAK9276513.1"/>
    </source>
</evidence>
<dbReference type="AlphaFoldDB" id="A0AAP0RG95"/>